<reference evidence="3 4" key="1">
    <citation type="submission" date="2019-04" db="EMBL/GenBank/DDBJ databases">
        <title>Phreatobacter aquaticus sp. nov.</title>
        <authorList>
            <person name="Choi A."/>
            <person name="Baek K."/>
        </authorList>
    </citation>
    <scope>NUCLEOTIDE SEQUENCE [LARGE SCALE GENOMIC DNA]</scope>
    <source>
        <strain evidence="3 4">NMCR1094</strain>
    </source>
</reference>
<protein>
    <submittedName>
        <fullName evidence="3">Alpha/beta fold hydrolase</fullName>
    </submittedName>
</protein>
<keyword evidence="4" id="KW-1185">Reference proteome</keyword>
<evidence type="ECO:0000256" key="1">
    <source>
        <dbReference type="SAM" id="SignalP"/>
    </source>
</evidence>
<dbReference type="InterPro" id="IPR022742">
    <property type="entry name" value="Hydrolase_4"/>
</dbReference>
<keyword evidence="3" id="KW-0378">Hydrolase</keyword>
<evidence type="ECO:0000313" key="3">
    <source>
        <dbReference type="EMBL" id="QCK86019.1"/>
    </source>
</evidence>
<dbReference type="Gene3D" id="3.40.50.1820">
    <property type="entry name" value="alpha/beta hydrolase"/>
    <property type="match status" value="1"/>
</dbReference>
<dbReference type="OrthoDB" id="9808398at2"/>
<dbReference type="KEGG" id="paqt:E8L99_09760"/>
<dbReference type="AlphaFoldDB" id="A0A4D7QJY3"/>
<dbReference type="InterPro" id="IPR050228">
    <property type="entry name" value="Carboxylesterase_BioH"/>
</dbReference>
<organism evidence="3 4">
    <name type="scientific">Phreatobacter aquaticus</name>
    <dbReference type="NCBI Taxonomy" id="2570229"/>
    <lineage>
        <taxon>Bacteria</taxon>
        <taxon>Pseudomonadati</taxon>
        <taxon>Pseudomonadota</taxon>
        <taxon>Alphaproteobacteria</taxon>
        <taxon>Hyphomicrobiales</taxon>
        <taxon>Phreatobacteraceae</taxon>
        <taxon>Phreatobacter</taxon>
    </lineage>
</organism>
<proteinExistence type="predicted"/>
<name>A0A4D7QJY3_9HYPH</name>
<dbReference type="InterPro" id="IPR000073">
    <property type="entry name" value="AB_hydrolase_1"/>
</dbReference>
<dbReference type="SUPFAM" id="SSF53474">
    <property type="entry name" value="alpha/beta-Hydrolases"/>
    <property type="match status" value="1"/>
</dbReference>
<dbReference type="RefSeq" id="WP_137099351.1">
    <property type="nucleotide sequence ID" value="NZ_CP039865.1"/>
</dbReference>
<keyword evidence="1" id="KW-0732">Signal</keyword>
<dbReference type="EMBL" id="CP039865">
    <property type="protein sequence ID" value="QCK86019.1"/>
    <property type="molecule type" value="Genomic_DNA"/>
</dbReference>
<feature type="signal peptide" evidence="1">
    <location>
        <begin position="1"/>
        <end position="20"/>
    </location>
</feature>
<dbReference type="GO" id="GO:0016787">
    <property type="term" value="F:hydrolase activity"/>
    <property type="evidence" value="ECO:0007669"/>
    <property type="project" value="UniProtKB-KW"/>
</dbReference>
<dbReference type="PRINTS" id="PR00111">
    <property type="entry name" value="ABHYDROLASE"/>
</dbReference>
<feature type="domain" description="Serine aminopeptidase S33" evidence="2">
    <location>
        <begin position="78"/>
        <end position="303"/>
    </location>
</feature>
<dbReference type="InterPro" id="IPR029058">
    <property type="entry name" value="AB_hydrolase_fold"/>
</dbReference>
<accession>A0A4D7QJY3</accession>
<dbReference type="Proteomes" id="UP000298588">
    <property type="component" value="Chromosome"/>
</dbReference>
<sequence length="330" mass="34561">MRIFAAICLTLVVCVVAAFAAVITIFRPATPPPMPTMEAAGQIMSRWQADQLPYSFLTARDGTRLGYKLHPGRPGGGIAVAIHGSSGTASGMTGVARVLADQGFTVYAIDIRGHGESGTLGDIGYRGQLEDDMVDLLALIESRHAGEKKVLIGHSLGGAFALRIAGGPLGKKFDAYVATSPFLSNEPSVTRPNSGGWADAAVPRIVALSLLNIIGLSAFDGLPAIAYAVPAGAQGKRASIYSHRLLANMSLPRDWRAALGGIGQPTTILIGANDEMFRADAYSAAMKAANPRIEVEILPAIDHMGTTVQPAGLDRLAEIVTRLRDAAPAR</sequence>
<dbReference type="PANTHER" id="PTHR43194">
    <property type="entry name" value="HYDROLASE ALPHA/BETA FOLD FAMILY"/>
    <property type="match status" value="1"/>
</dbReference>
<dbReference type="Pfam" id="PF12146">
    <property type="entry name" value="Hydrolase_4"/>
    <property type="match status" value="1"/>
</dbReference>
<dbReference type="PANTHER" id="PTHR43194:SF5">
    <property type="entry name" value="PIMELOYL-[ACYL-CARRIER PROTEIN] METHYL ESTER ESTERASE"/>
    <property type="match status" value="1"/>
</dbReference>
<evidence type="ECO:0000259" key="2">
    <source>
        <dbReference type="Pfam" id="PF12146"/>
    </source>
</evidence>
<gene>
    <name evidence="3" type="ORF">E8L99_09760</name>
</gene>
<evidence type="ECO:0000313" key="4">
    <source>
        <dbReference type="Proteomes" id="UP000298588"/>
    </source>
</evidence>
<feature type="chain" id="PRO_5020941153" evidence="1">
    <location>
        <begin position="21"/>
        <end position="330"/>
    </location>
</feature>